<organism evidence="2 3">
    <name type="scientific">Phytophthora fragariaefolia</name>
    <dbReference type="NCBI Taxonomy" id="1490495"/>
    <lineage>
        <taxon>Eukaryota</taxon>
        <taxon>Sar</taxon>
        <taxon>Stramenopiles</taxon>
        <taxon>Oomycota</taxon>
        <taxon>Peronosporomycetes</taxon>
        <taxon>Peronosporales</taxon>
        <taxon>Peronosporaceae</taxon>
        <taxon>Phytophthora</taxon>
    </lineage>
</organism>
<feature type="region of interest" description="Disordered" evidence="1">
    <location>
        <begin position="48"/>
        <end position="77"/>
    </location>
</feature>
<comment type="caution">
    <text evidence="2">The sequence shown here is derived from an EMBL/GenBank/DDBJ whole genome shotgun (WGS) entry which is preliminary data.</text>
</comment>
<dbReference type="EMBL" id="BSXT01001185">
    <property type="protein sequence ID" value="GMF39763.1"/>
    <property type="molecule type" value="Genomic_DNA"/>
</dbReference>
<protein>
    <submittedName>
        <fullName evidence="2">Unnamed protein product</fullName>
    </submittedName>
</protein>
<proteinExistence type="predicted"/>
<reference evidence="2" key="1">
    <citation type="submission" date="2023-04" db="EMBL/GenBank/DDBJ databases">
        <title>Phytophthora fragariaefolia NBRC 109709.</title>
        <authorList>
            <person name="Ichikawa N."/>
            <person name="Sato H."/>
            <person name="Tonouchi N."/>
        </authorList>
    </citation>
    <scope>NUCLEOTIDE SEQUENCE</scope>
    <source>
        <strain evidence="2">NBRC 109709</strain>
    </source>
</reference>
<dbReference type="Proteomes" id="UP001165121">
    <property type="component" value="Unassembled WGS sequence"/>
</dbReference>
<dbReference type="AlphaFoldDB" id="A0A9W6XJI0"/>
<feature type="compositionally biased region" description="Acidic residues" evidence="1">
    <location>
        <begin position="96"/>
        <end position="109"/>
    </location>
</feature>
<accession>A0A9W6XJI0</accession>
<sequence>MEAILVDSGGNGFKLPRVGKHVAANGRMPLSVKVSEEAVMNGNKRVTKSGLVSIPHPSGQKVSQTATAARGESSKGRMSVNLFSAAASGLQGLLGLDDDDDDDDDDDILAQELTFPPPVERGNVRRRGGSRPGKSANTKSETIRRAMNAS</sequence>
<evidence type="ECO:0000313" key="3">
    <source>
        <dbReference type="Proteomes" id="UP001165121"/>
    </source>
</evidence>
<name>A0A9W6XJI0_9STRA</name>
<feature type="region of interest" description="Disordered" evidence="1">
    <location>
        <begin position="93"/>
        <end position="150"/>
    </location>
</feature>
<keyword evidence="3" id="KW-1185">Reference proteome</keyword>
<gene>
    <name evidence="2" type="ORF">Pfra01_001194100</name>
</gene>
<evidence type="ECO:0000313" key="2">
    <source>
        <dbReference type="EMBL" id="GMF39763.1"/>
    </source>
</evidence>
<evidence type="ECO:0000256" key="1">
    <source>
        <dbReference type="SAM" id="MobiDB-lite"/>
    </source>
</evidence>